<dbReference type="GeneID" id="87899165"/>
<dbReference type="EMBL" id="JAFFGZ010000007">
    <property type="protein sequence ID" value="KAK4641867.1"/>
    <property type="molecule type" value="Genomic_DNA"/>
</dbReference>
<feature type="compositionally biased region" description="Basic residues" evidence="1">
    <location>
        <begin position="240"/>
        <end position="250"/>
    </location>
</feature>
<dbReference type="Proteomes" id="UP001322138">
    <property type="component" value="Unassembled WGS sequence"/>
</dbReference>
<protein>
    <submittedName>
        <fullName evidence="2">Uncharacterized protein</fullName>
    </submittedName>
</protein>
<feature type="region of interest" description="Disordered" evidence="1">
    <location>
        <begin position="240"/>
        <end position="273"/>
    </location>
</feature>
<evidence type="ECO:0000313" key="3">
    <source>
        <dbReference type="Proteomes" id="UP001322138"/>
    </source>
</evidence>
<proteinExistence type="predicted"/>
<name>A0ABR0FF04_9PEZI</name>
<feature type="region of interest" description="Disordered" evidence="1">
    <location>
        <begin position="287"/>
        <end position="320"/>
    </location>
</feature>
<keyword evidence="3" id="KW-1185">Reference proteome</keyword>
<reference evidence="2 3" key="1">
    <citation type="journal article" date="2023" name="bioRxiv">
        <title>High-quality genome assemblies of four members of thePodospora anserinaspecies complex.</title>
        <authorList>
            <person name="Ament-Velasquez S.L."/>
            <person name="Vogan A.A."/>
            <person name="Wallerman O."/>
            <person name="Hartmann F."/>
            <person name="Gautier V."/>
            <person name="Silar P."/>
            <person name="Giraud T."/>
            <person name="Johannesson H."/>
        </authorList>
    </citation>
    <scope>NUCLEOTIDE SEQUENCE [LARGE SCALE GENOMIC DNA]</scope>
    <source>
        <strain evidence="2 3">CBS 112042</strain>
    </source>
</reference>
<organism evidence="2 3">
    <name type="scientific">Podospora bellae-mahoneyi</name>
    <dbReference type="NCBI Taxonomy" id="2093777"/>
    <lineage>
        <taxon>Eukaryota</taxon>
        <taxon>Fungi</taxon>
        <taxon>Dikarya</taxon>
        <taxon>Ascomycota</taxon>
        <taxon>Pezizomycotina</taxon>
        <taxon>Sordariomycetes</taxon>
        <taxon>Sordariomycetidae</taxon>
        <taxon>Sordariales</taxon>
        <taxon>Podosporaceae</taxon>
        <taxon>Podospora</taxon>
    </lineage>
</organism>
<accession>A0ABR0FF04</accession>
<sequence length="320" mass="36817">MENDNHLTSLTLTRYLPRLSSQIPHPEEPSNIPFDQTKLVQPNPKKIHGKNTIRVGLPGRNRQDLYRIQSHISDYEDVFFDRSWNFPKLKTNAQRLKKANQPYAYRKALNMRSGLLIRPHYIPVLEKMFKTRCSSLYCCDYCEKMKRDFFEEGKKEWTRNNLIEGREIAADKSWRLPFEDERDGRLVFGKLWRQLVEEVEAGQSLAVEGSVGDCEAVQRVGFGFEDVERGEGQWEYQIKVKPRKRGRGKGRSSQGGTRDTSPTTSEEWAEGEDLGNSWALVRVAVETETGSRNSDSDSYALLTPTSESVSDQWEMLSQGA</sequence>
<evidence type="ECO:0000256" key="1">
    <source>
        <dbReference type="SAM" id="MobiDB-lite"/>
    </source>
</evidence>
<comment type="caution">
    <text evidence="2">The sequence shown here is derived from an EMBL/GenBank/DDBJ whole genome shotgun (WGS) entry which is preliminary data.</text>
</comment>
<gene>
    <name evidence="2" type="ORF">QC761_504585</name>
</gene>
<feature type="compositionally biased region" description="Polar residues" evidence="1">
    <location>
        <begin position="288"/>
        <end position="311"/>
    </location>
</feature>
<evidence type="ECO:0000313" key="2">
    <source>
        <dbReference type="EMBL" id="KAK4641867.1"/>
    </source>
</evidence>
<dbReference type="RefSeq" id="XP_062730843.1">
    <property type="nucleotide sequence ID" value="XM_062879683.1"/>
</dbReference>